<keyword evidence="3 4" id="KW-0472">Membrane</keyword>
<feature type="transmembrane region" description="Helical" evidence="4">
    <location>
        <begin position="365"/>
        <end position="384"/>
    </location>
</feature>
<dbReference type="PROSITE" id="PS50850">
    <property type="entry name" value="MFS"/>
    <property type="match status" value="1"/>
</dbReference>
<evidence type="ECO:0000256" key="2">
    <source>
        <dbReference type="ARBA" id="ARBA00022989"/>
    </source>
</evidence>
<feature type="transmembrane region" description="Helical" evidence="4">
    <location>
        <begin position="133"/>
        <end position="152"/>
    </location>
</feature>
<sequence length="396" mass="41470">MNTPTLGRALILLMATATGLAVASNYYAQPLLHSIAEHFGLSTASAGSIVIAAQLSYGAGLLLLAPLGDLFEQRRLIVSMTLIASVGLLISACAQSLPWLIVGTALTGLFSVVAQILVPMAAALSAPEQRGRAVGTLMSGLLLGILLARTAAGLMAELGGWRSIYILAAVLMAITALALYRSLPQHHSHAGLKYPALIGSVFRLFAEEPVLRLRALLGLLSFSLFALFWTPLAFLLSSAPYHYSDAVIGLFGLAGAAGALAANWAGRLADRGKGALGTTIGLTALLLSWVPLGFAQQSLAALLLGVLVLDLAVQLVHVSNQNAVIALRPEARTRLNAGYITCYFIGGAFGSLLGTQLFQRYGWDGIVVAGLIIGALALLAWEIARRKQVKLPMQAT</sequence>
<evidence type="ECO:0000313" key="6">
    <source>
        <dbReference type="EMBL" id="TLP61104.1"/>
    </source>
</evidence>
<dbReference type="OrthoDB" id="9815356at2"/>
<evidence type="ECO:0000313" key="7">
    <source>
        <dbReference type="Proteomes" id="UP000309819"/>
    </source>
</evidence>
<dbReference type="CDD" id="cd17324">
    <property type="entry name" value="MFS_NepI_like"/>
    <property type="match status" value="1"/>
</dbReference>
<evidence type="ECO:0000256" key="1">
    <source>
        <dbReference type="ARBA" id="ARBA00022692"/>
    </source>
</evidence>
<feature type="transmembrane region" description="Helical" evidence="4">
    <location>
        <begin position="241"/>
        <end position="262"/>
    </location>
</feature>
<dbReference type="InterPro" id="IPR020846">
    <property type="entry name" value="MFS_dom"/>
</dbReference>
<feature type="transmembrane region" description="Helical" evidence="4">
    <location>
        <begin position="164"/>
        <end position="183"/>
    </location>
</feature>
<feature type="transmembrane region" description="Helical" evidence="4">
    <location>
        <begin position="213"/>
        <end position="235"/>
    </location>
</feature>
<dbReference type="PANTHER" id="PTHR42910:SF1">
    <property type="entry name" value="MAJOR FACILITATOR SUPERFAMILY (MFS) PROFILE DOMAIN-CONTAINING PROTEIN"/>
    <property type="match status" value="1"/>
</dbReference>
<gene>
    <name evidence="6" type="ORF">FEM01_10965</name>
</gene>
<dbReference type="AlphaFoldDB" id="A0A5R8Z6B2"/>
<dbReference type="PANTHER" id="PTHR42910">
    <property type="entry name" value="TRANSPORTER SCO4007-RELATED"/>
    <property type="match status" value="1"/>
</dbReference>
<evidence type="ECO:0000256" key="3">
    <source>
        <dbReference type="ARBA" id="ARBA00023136"/>
    </source>
</evidence>
<proteinExistence type="predicted"/>
<feature type="transmembrane region" description="Helical" evidence="4">
    <location>
        <begin position="107"/>
        <end position="126"/>
    </location>
</feature>
<organism evidence="6 7">
    <name type="scientific">Pseudomonas mosselii</name>
    <dbReference type="NCBI Taxonomy" id="78327"/>
    <lineage>
        <taxon>Bacteria</taxon>
        <taxon>Pseudomonadati</taxon>
        <taxon>Pseudomonadota</taxon>
        <taxon>Gammaproteobacteria</taxon>
        <taxon>Pseudomonadales</taxon>
        <taxon>Pseudomonadaceae</taxon>
        <taxon>Pseudomonas</taxon>
    </lineage>
</organism>
<evidence type="ECO:0000259" key="5">
    <source>
        <dbReference type="PROSITE" id="PS50850"/>
    </source>
</evidence>
<dbReference type="Proteomes" id="UP000309819">
    <property type="component" value="Unassembled WGS sequence"/>
</dbReference>
<keyword evidence="1 4" id="KW-0812">Transmembrane</keyword>
<feature type="transmembrane region" description="Helical" evidence="4">
    <location>
        <begin position="337"/>
        <end position="359"/>
    </location>
</feature>
<dbReference type="SUPFAM" id="SSF103473">
    <property type="entry name" value="MFS general substrate transporter"/>
    <property type="match status" value="1"/>
</dbReference>
<name>A0A5R8Z6B2_9PSED</name>
<dbReference type="GO" id="GO:0022857">
    <property type="term" value="F:transmembrane transporter activity"/>
    <property type="evidence" value="ECO:0007669"/>
    <property type="project" value="InterPro"/>
</dbReference>
<dbReference type="InterPro" id="IPR036259">
    <property type="entry name" value="MFS_trans_sf"/>
</dbReference>
<dbReference type="RefSeq" id="WP_138219458.1">
    <property type="nucleotide sequence ID" value="NZ_VAUO01000004.1"/>
</dbReference>
<feature type="transmembrane region" description="Helical" evidence="4">
    <location>
        <begin position="76"/>
        <end position="101"/>
    </location>
</feature>
<reference evidence="6 7" key="1">
    <citation type="submission" date="2019-05" db="EMBL/GenBank/DDBJ databases">
        <title>Pseudomonas sp. SC006 isolated from lettuce that can produce HBGAs.</title>
        <authorList>
            <person name="Wang D."/>
            <person name="Liao N."/>
            <person name="Liu D."/>
            <person name="Zhang Z."/>
            <person name="Zou S."/>
        </authorList>
    </citation>
    <scope>NUCLEOTIDE SEQUENCE [LARGE SCALE GENOMIC DNA]</scope>
    <source>
        <strain evidence="6 7">SC006</strain>
    </source>
</reference>
<evidence type="ECO:0000256" key="4">
    <source>
        <dbReference type="SAM" id="Phobius"/>
    </source>
</evidence>
<protein>
    <submittedName>
        <fullName evidence="6">MFS transporter</fullName>
    </submittedName>
</protein>
<accession>A0A5R8Z6B2</accession>
<dbReference type="Pfam" id="PF07690">
    <property type="entry name" value="MFS_1"/>
    <property type="match status" value="1"/>
</dbReference>
<dbReference type="InterPro" id="IPR011701">
    <property type="entry name" value="MFS"/>
</dbReference>
<feature type="domain" description="Major facilitator superfamily (MFS) profile" evidence="5">
    <location>
        <begin position="10"/>
        <end position="388"/>
    </location>
</feature>
<keyword evidence="7" id="KW-1185">Reference proteome</keyword>
<comment type="caution">
    <text evidence="6">The sequence shown here is derived from an EMBL/GenBank/DDBJ whole genome shotgun (WGS) entry which is preliminary data.</text>
</comment>
<feature type="transmembrane region" description="Helical" evidence="4">
    <location>
        <begin position="298"/>
        <end position="316"/>
    </location>
</feature>
<feature type="transmembrane region" description="Helical" evidence="4">
    <location>
        <begin position="274"/>
        <end position="292"/>
    </location>
</feature>
<feature type="transmembrane region" description="Helical" evidence="4">
    <location>
        <begin position="39"/>
        <end position="64"/>
    </location>
</feature>
<dbReference type="Gene3D" id="1.20.1250.20">
    <property type="entry name" value="MFS general substrate transporter like domains"/>
    <property type="match status" value="1"/>
</dbReference>
<keyword evidence="2 4" id="KW-1133">Transmembrane helix</keyword>
<dbReference type="EMBL" id="VAUO01000004">
    <property type="protein sequence ID" value="TLP61104.1"/>
    <property type="molecule type" value="Genomic_DNA"/>
</dbReference>